<keyword evidence="1" id="KW-0175">Coiled coil</keyword>
<evidence type="ECO:0000256" key="2">
    <source>
        <dbReference type="SAM" id="SignalP"/>
    </source>
</evidence>
<name>A0A5N0T6V8_9GAMM</name>
<evidence type="ECO:0000313" key="4">
    <source>
        <dbReference type="Proteomes" id="UP000325372"/>
    </source>
</evidence>
<accession>A0A5N0T6V8</accession>
<evidence type="ECO:0000256" key="1">
    <source>
        <dbReference type="SAM" id="Coils"/>
    </source>
</evidence>
<feature type="coiled-coil region" evidence="1">
    <location>
        <begin position="79"/>
        <end position="106"/>
    </location>
</feature>
<feature type="signal peptide" evidence="2">
    <location>
        <begin position="1"/>
        <end position="27"/>
    </location>
</feature>
<comment type="caution">
    <text evidence="3">The sequence shown here is derived from an EMBL/GenBank/DDBJ whole genome shotgun (WGS) entry which is preliminary data.</text>
</comment>
<dbReference type="Pfam" id="PF11932">
    <property type="entry name" value="DUF3450"/>
    <property type="match status" value="1"/>
</dbReference>
<dbReference type="EMBL" id="VYXP01000006">
    <property type="protein sequence ID" value="KAA9130785.1"/>
    <property type="molecule type" value="Genomic_DNA"/>
</dbReference>
<reference evidence="3 4" key="1">
    <citation type="submission" date="2019-09" db="EMBL/GenBank/DDBJ databases">
        <title>Wenzhouxiangella sp. Genome sequencing and assembly.</title>
        <authorList>
            <person name="Zhang R."/>
        </authorList>
    </citation>
    <scope>NUCLEOTIDE SEQUENCE [LARGE SCALE GENOMIC DNA]</scope>
    <source>
        <strain evidence="3 4">W260</strain>
    </source>
</reference>
<sequence>MPKQTRILTTRLTAVAVAAVLVTGAQAQTLDSTVARESRINQDAAASQQRVTRLAQQTADLLAEYRQVVRQAESLAVYNDQLEKVVVDQRNEVTSINEQLAGLEDTNRGVVPLMLEMIDALGQIVESDMPFRLEERRARVERLRDMMDQADVTTSEKYRRIMEAYQGELEYGRTTEAYSEALPSTGQTVEFLRVGRTLLVYQTSDQETTGWFNPTTREFESLPDRFRLEVKEGLSIARNEKAPDLVTLPVPGPEVAQ</sequence>
<dbReference type="PIRSF" id="PIRSF028069">
    <property type="entry name" value="UCP028069"/>
    <property type="match status" value="1"/>
</dbReference>
<dbReference type="RefSeq" id="WP_150864423.1">
    <property type="nucleotide sequence ID" value="NZ_VYXP01000006.1"/>
</dbReference>
<keyword evidence="2" id="KW-0732">Signal</keyword>
<evidence type="ECO:0000313" key="3">
    <source>
        <dbReference type="EMBL" id="KAA9130785.1"/>
    </source>
</evidence>
<organism evidence="3 4">
    <name type="scientific">Marinihelvus fidelis</name>
    <dbReference type="NCBI Taxonomy" id="2613842"/>
    <lineage>
        <taxon>Bacteria</taxon>
        <taxon>Pseudomonadati</taxon>
        <taxon>Pseudomonadota</taxon>
        <taxon>Gammaproteobacteria</taxon>
        <taxon>Chromatiales</taxon>
        <taxon>Wenzhouxiangellaceae</taxon>
        <taxon>Marinihelvus</taxon>
    </lineage>
</organism>
<gene>
    <name evidence="3" type="ORF">F3N42_10450</name>
</gene>
<keyword evidence="4" id="KW-1185">Reference proteome</keyword>
<dbReference type="InterPro" id="IPR016866">
    <property type="entry name" value="UCP028069"/>
</dbReference>
<proteinExistence type="predicted"/>
<dbReference type="Proteomes" id="UP000325372">
    <property type="component" value="Unassembled WGS sequence"/>
</dbReference>
<dbReference type="AlphaFoldDB" id="A0A5N0T6V8"/>
<protein>
    <submittedName>
        <fullName evidence="3">DUF3450 domain-containing protein</fullName>
    </submittedName>
</protein>
<feature type="chain" id="PRO_5024281389" evidence="2">
    <location>
        <begin position="28"/>
        <end position="257"/>
    </location>
</feature>